<dbReference type="EMBL" id="JACHEN010000039">
    <property type="protein sequence ID" value="MBB6218479.1"/>
    <property type="molecule type" value="Genomic_DNA"/>
</dbReference>
<feature type="domain" description="DUF3870" evidence="1">
    <location>
        <begin position="7"/>
        <end position="99"/>
    </location>
</feature>
<sequence>MPTKKIFISGYAKLPKGITATEMYSVIAVGLLVNANSGEIIDADCTLVTSVAKNFFRNCVIGENLNQVEAIEKMFIDGYFGSARKAIISAMRTCADKYRQVIVEGKPEVDQE</sequence>
<dbReference type="Pfam" id="PF12986">
    <property type="entry name" value="DUF3870"/>
    <property type="match status" value="1"/>
</dbReference>
<protein>
    <recommendedName>
        <fullName evidence="1">DUF3870 domain-containing protein</fullName>
    </recommendedName>
</protein>
<name>A0A841L7V8_9FIRM</name>
<gene>
    <name evidence="2" type="ORF">HNQ80_004643</name>
</gene>
<dbReference type="RefSeq" id="WP_184312981.1">
    <property type="nucleotide sequence ID" value="NZ_JACHEN010000039.1"/>
</dbReference>
<dbReference type="AlphaFoldDB" id="A0A841L7V8"/>
<organism evidence="2 3">
    <name type="scientific">Anaerosolibacter carboniphilus</name>
    <dbReference type="NCBI Taxonomy" id="1417629"/>
    <lineage>
        <taxon>Bacteria</taxon>
        <taxon>Bacillati</taxon>
        <taxon>Bacillota</taxon>
        <taxon>Clostridia</taxon>
        <taxon>Peptostreptococcales</taxon>
        <taxon>Thermotaleaceae</taxon>
        <taxon>Anaerosolibacter</taxon>
    </lineage>
</organism>
<dbReference type="InterPro" id="IPR024617">
    <property type="entry name" value="DUF3870"/>
</dbReference>
<dbReference type="Proteomes" id="UP000579281">
    <property type="component" value="Unassembled WGS sequence"/>
</dbReference>
<comment type="caution">
    <text evidence="2">The sequence shown here is derived from an EMBL/GenBank/DDBJ whole genome shotgun (WGS) entry which is preliminary data.</text>
</comment>
<keyword evidence="3" id="KW-1185">Reference proteome</keyword>
<reference evidence="2 3" key="1">
    <citation type="submission" date="2020-08" db="EMBL/GenBank/DDBJ databases">
        <title>Genomic Encyclopedia of Type Strains, Phase IV (KMG-IV): sequencing the most valuable type-strain genomes for metagenomic binning, comparative biology and taxonomic classification.</title>
        <authorList>
            <person name="Goeker M."/>
        </authorList>
    </citation>
    <scope>NUCLEOTIDE SEQUENCE [LARGE SCALE GENOMIC DNA]</scope>
    <source>
        <strain evidence="2 3">DSM 103526</strain>
    </source>
</reference>
<proteinExistence type="predicted"/>
<evidence type="ECO:0000259" key="1">
    <source>
        <dbReference type="Pfam" id="PF12986"/>
    </source>
</evidence>
<evidence type="ECO:0000313" key="2">
    <source>
        <dbReference type="EMBL" id="MBB6218479.1"/>
    </source>
</evidence>
<evidence type="ECO:0000313" key="3">
    <source>
        <dbReference type="Proteomes" id="UP000579281"/>
    </source>
</evidence>
<accession>A0A841L7V8</accession>